<feature type="transmembrane region" description="Helical" evidence="1">
    <location>
        <begin position="685"/>
        <end position="705"/>
    </location>
</feature>
<dbReference type="PANTHER" id="PTHR37947:SF1">
    <property type="entry name" value="BLL2462 PROTEIN"/>
    <property type="match status" value="1"/>
</dbReference>
<dbReference type="RefSeq" id="WP_145363437.1">
    <property type="nucleotide sequence ID" value="NZ_CP036268.1"/>
</dbReference>
<dbReference type="Proteomes" id="UP000317318">
    <property type="component" value="Chromosome"/>
</dbReference>
<keyword evidence="3" id="KW-1185">Reference proteome</keyword>
<dbReference type="OrthoDB" id="252901at2"/>
<keyword evidence="1" id="KW-1133">Transmembrane helix</keyword>
<dbReference type="CDD" id="cd00198">
    <property type="entry name" value="vWFA"/>
    <property type="match status" value="1"/>
</dbReference>
<accession>A0A517R080</accession>
<feature type="transmembrane region" description="Helical" evidence="1">
    <location>
        <begin position="32"/>
        <end position="54"/>
    </location>
</feature>
<gene>
    <name evidence="2" type="ORF">Pan189_16800</name>
</gene>
<organism evidence="2 3">
    <name type="scientific">Stratiformator vulcanicus</name>
    <dbReference type="NCBI Taxonomy" id="2527980"/>
    <lineage>
        <taxon>Bacteria</taxon>
        <taxon>Pseudomonadati</taxon>
        <taxon>Planctomycetota</taxon>
        <taxon>Planctomycetia</taxon>
        <taxon>Planctomycetales</taxon>
        <taxon>Planctomycetaceae</taxon>
        <taxon>Stratiformator</taxon>
    </lineage>
</organism>
<dbReference type="EMBL" id="CP036268">
    <property type="protein sequence ID" value="QDT37307.1"/>
    <property type="molecule type" value="Genomic_DNA"/>
</dbReference>
<dbReference type="Gene3D" id="3.40.50.410">
    <property type="entry name" value="von Willebrand factor, type A domain"/>
    <property type="match status" value="1"/>
</dbReference>
<evidence type="ECO:0008006" key="4">
    <source>
        <dbReference type="Google" id="ProtNLM"/>
    </source>
</evidence>
<protein>
    <recommendedName>
        <fullName evidence="4">VWFA domain-containing protein</fullName>
    </recommendedName>
</protein>
<keyword evidence="1" id="KW-0812">Transmembrane</keyword>
<evidence type="ECO:0000313" key="3">
    <source>
        <dbReference type="Proteomes" id="UP000317318"/>
    </source>
</evidence>
<evidence type="ECO:0000313" key="2">
    <source>
        <dbReference type="EMBL" id="QDT37307.1"/>
    </source>
</evidence>
<dbReference type="InterPro" id="IPR036465">
    <property type="entry name" value="vWFA_dom_sf"/>
</dbReference>
<dbReference type="KEGG" id="svp:Pan189_16800"/>
<dbReference type="SUPFAM" id="SSF53300">
    <property type="entry name" value="vWA-like"/>
    <property type="match status" value="1"/>
</dbReference>
<sequence>MPKLADSIDRRTLFDLNIFAQLQLVWDGFTPIPAMVVFGCVTALLLLVLGRTVALAGFSRRALSLLVVRAAAIIVLGFIAILPQLAWESDRMPRVAILIDSSKSMSLRDVNDGTRTRHAAAIDFMKGVSNHPRLAGSRFFVFADAVREVSLSELEFDNAKFDIGTRSRIAGAIQNVKENSGSEQPDLVIVLSDGIETDSESETSELAKPLDETPIAGVLFGSDKDPPNLSIEKITSPRTVLSGVDFEVLVEWSAVQMANVDFEIAVFADSNEKPITSKVVTIRSDNAKGNTSLEIPHLAEETQDFEIRVKSIGKPEFLMSNNQRSFRVSRFSEPLKVLLTGEFPSWEFRRLKGLLKNVSGIELTIYLASADQEYAASDASVVESLPDNLQPFDVVVLTSGPTAFFQHGLSKVVASGTGVVEMDTSKELLTSNRSTLEITPIGRQILNLRPRDYLNVEIQSSSKDEANLETGELVLFRTTGRSSSPVLTVRQTGESIVLSQYPDRSWRLLAAADRSLYERYWHALIEFAAQSHDLERPIININHRLDQTTGESVFGIEDRRIARTPSNLLLNIVDPAGKKSQVELATELSNSQSRMSTRVGPLPGGHYSAWVGSRQGLPGASAVFSERIKFRVAPTSTELTRLAADRSSLAAMADASGGRFFTDSDSEAFHSFIDSLEIEKQRESIGHSITAYSLLLAAFVAFLLIERRVRLS</sequence>
<keyword evidence="1" id="KW-0472">Membrane</keyword>
<evidence type="ECO:0000256" key="1">
    <source>
        <dbReference type="SAM" id="Phobius"/>
    </source>
</evidence>
<dbReference type="AlphaFoldDB" id="A0A517R080"/>
<proteinExistence type="predicted"/>
<feature type="transmembrane region" description="Helical" evidence="1">
    <location>
        <begin position="66"/>
        <end position="87"/>
    </location>
</feature>
<name>A0A517R080_9PLAN</name>
<reference evidence="2 3" key="1">
    <citation type="submission" date="2019-02" db="EMBL/GenBank/DDBJ databases">
        <title>Deep-cultivation of Planctomycetes and their phenomic and genomic characterization uncovers novel biology.</title>
        <authorList>
            <person name="Wiegand S."/>
            <person name="Jogler M."/>
            <person name="Boedeker C."/>
            <person name="Pinto D."/>
            <person name="Vollmers J."/>
            <person name="Rivas-Marin E."/>
            <person name="Kohn T."/>
            <person name="Peeters S.H."/>
            <person name="Heuer A."/>
            <person name="Rast P."/>
            <person name="Oberbeckmann S."/>
            <person name="Bunk B."/>
            <person name="Jeske O."/>
            <person name="Meyerdierks A."/>
            <person name="Storesund J.E."/>
            <person name="Kallscheuer N."/>
            <person name="Luecker S."/>
            <person name="Lage O.M."/>
            <person name="Pohl T."/>
            <person name="Merkel B.J."/>
            <person name="Hornburger P."/>
            <person name="Mueller R.-W."/>
            <person name="Bruemmer F."/>
            <person name="Labrenz M."/>
            <person name="Spormann A.M."/>
            <person name="Op den Camp H."/>
            <person name="Overmann J."/>
            <person name="Amann R."/>
            <person name="Jetten M.S.M."/>
            <person name="Mascher T."/>
            <person name="Medema M.H."/>
            <person name="Devos D.P."/>
            <person name="Kaster A.-K."/>
            <person name="Ovreas L."/>
            <person name="Rohde M."/>
            <person name="Galperin M.Y."/>
            <person name="Jogler C."/>
        </authorList>
    </citation>
    <scope>NUCLEOTIDE SEQUENCE [LARGE SCALE GENOMIC DNA]</scope>
    <source>
        <strain evidence="2 3">Pan189</strain>
    </source>
</reference>
<dbReference type="PANTHER" id="PTHR37947">
    <property type="entry name" value="BLL2462 PROTEIN"/>
    <property type="match status" value="1"/>
</dbReference>